<name>A0A7X8TQ31_9VIBR</name>
<gene>
    <name evidence="7" type="ORF">HGP28_04470</name>
</gene>
<protein>
    <recommendedName>
        <fullName evidence="6">Probable membrane transporter protein</fullName>
    </recommendedName>
</protein>
<comment type="similarity">
    <text evidence="2 6">Belongs to the 4-toluene sulfonate uptake permease (TSUP) (TC 2.A.102) family.</text>
</comment>
<organism evidence="7 8">
    <name type="scientific">Vibrio agarilyticus</name>
    <dbReference type="NCBI Taxonomy" id="2726741"/>
    <lineage>
        <taxon>Bacteria</taxon>
        <taxon>Pseudomonadati</taxon>
        <taxon>Pseudomonadota</taxon>
        <taxon>Gammaproteobacteria</taxon>
        <taxon>Vibrionales</taxon>
        <taxon>Vibrionaceae</taxon>
        <taxon>Vibrio</taxon>
    </lineage>
</organism>
<comment type="caution">
    <text evidence="7">The sequence shown here is derived from an EMBL/GenBank/DDBJ whole genome shotgun (WGS) entry which is preliminary data.</text>
</comment>
<feature type="transmembrane region" description="Helical" evidence="6">
    <location>
        <begin position="102"/>
        <end position="121"/>
    </location>
</feature>
<evidence type="ECO:0000256" key="4">
    <source>
        <dbReference type="ARBA" id="ARBA00022989"/>
    </source>
</evidence>
<evidence type="ECO:0000313" key="7">
    <source>
        <dbReference type="EMBL" id="NLS12148.1"/>
    </source>
</evidence>
<feature type="transmembrane region" description="Helical" evidence="6">
    <location>
        <begin position="6"/>
        <end position="26"/>
    </location>
</feature>
<dbReference type="InterPro" id="IPR002781">
    <property type="entry name" value="TM_pro_TauE-like"/>
</dbReference>
<dbReference type="PANTHER" id="PTHR43701:SF2">
    <property type="entry name" value="MEMBRANE TRANSPORTER PROTEIN YJNA-RELATED"/>
    <property type="match status" value="1"/>
</dbReference>
<evidence type="ECO:0000256" key="1">
    <source>
        <dbReference type="ARBA" id="ARBA00004141"/>
    </source>
</evidence>
<evidence type="ECO:0000256" key="3">
    <source>
        <dbReference type="ARBA" id="ARBA00022692"/>
    </source>
</evidence>
<feature type="transmembrane region" description="Helical" evidence="6">
    <location>
        <begin position="157"/>
        <end position="183"/>
    </location>
</feature>
<feature type="transmembrane region" description="Helical" evidence="6">
    <location>
        <begin position="221"/>
        <end position="238"/>
    </location>
</feature>
<comment type="subcellular location">
    <subcellularLocation>
        <location evidence="6">Cell membrane</location>
        <topology evidence="6">Multi-pass membrane protein</topology>
    </subcellularLocation>
    <subcellularLocation>
        <location evidence="1">Membrane</location>
        <topology evidence="1">Multi-pass membrane protein</topology>
    </subcellularLocation>
</comment>
<evidence type="ECO:0000313" key="8">
    <source>
        <dbReference type="Proteomes" id="UP000535589"/>
    </source>
</evidence>
<evidence type="ECO:0000256" key="5">
    <source>
        <dbReference type="ARBA" id="ARBA00023136"/>
    </source>
</evidence>
<evidence type="ECO:0000256" key="2">
    <source>
        <dbReference type="ARBA" id="ARBA00009142"/>
    </source>
</evidence>
<dbReference type="Pfam" id="PF01925">
    <property type="entry name" value="TauE"/>
    <property type="match status" value="1"/>
</dbReference>
<feature type="transmembrane region" description="Helical" evidence="6">
    <location>
        <begin position="250"/>
        <end position="270"/>
    </location>
</feature>
<keyword evidence="5 6" id="KW-0472">Membrane</keyword>
<keyword evidence="4 6" id="KW-1133">Transmembrane helix</keyword>
<dbReference type="Proteomes" id="UP000535589">
    <property type="component" value="Unassembled WGS sequence"/>
</dbReference>
<dbReference type="InterPro" id="IPR051598">
    <property type="entry name" value="TSUP/Inactive_protease-like"/>
</dbReference>
<keyword evidence="6" id="KW-1003">Cell membrane</keyword>
<dbReference type="EMBL" id="JABAIK010000003">
    <property type="protein sequence ID" value="NLS12148.1"/>
    <property type="molecule type" value="Genomic_DNA"/>
</dbReference>
<proteinExistence type="inferred from homology"/>
<feature type="transmembrane region" description="Helical" evidence="6">
    <location>
        <begin position="71"/>
        <end position="90"/>
    </location>
</feature>
<dbReference type="AlphaFoldDB" id="A0A7X8TQ31"/>
<sequence>MIELLVGMGLGFIISMTGVGGGVLMIPVLRFMFGLDPVAAVATANLCSMLMKVSSSVTHYHLGNIPLKLSALFLLVTAPMTILGSYLVTYGSTTAYSASINLAVDILVLLAMVGSLAVMISNRIRPARPLPSNAPNYSLSPSQVDAQSFAFAEWRKIILPGLFAGSVIGTTGVGGGVIVLPILTRYLGLNIKQAIGVSVGVTMLLSGFAALTYGLGGQTDVVLSLQLFAGSIIAIPIAHRIMRIIPATKLDTITLILVFISVGSMCWEYLPTIK</sequence>
<dbReference type="RefSeq" id="WP_168835248.1">
    <property type="nucleotide sequence ID" value="NZ_JABAIK010000003.1"/>
</dbReference>
<feature type="transmembrane region" description="Helical" evidence="6">
    <location>
        <begin position="195"/>
        <end position="215"/>
    </location>
</feature>
<evidence type="ECO:0000256" key="6">
    <source>
        <dbReference type="RuleBase" id="RU363041"/>
    </source>
</evidence>
<keyword evidence="8" id="KW-1185">Reference proteome</keyword>
<dbReference type="PANTHER" id="PTHR43701">
    <property type="entry name" value="MEMBRANE TRANSPORTER PROTEIN MJ0441-RELATED"/>
    <property type="match status" value="1"/>
</dbReference>
<keyword evidence="3 6" id="KW-0812">Transmembrane</keyword>
<accession>A0A7X8TQ31</accession>
<dbReference type="GO" id="GO:0005886">
    <property type="term" value="C:plasma membrane"/>
    <property type="evidence" value="ECO:0007669"/>
    <property type="project" value="UniProtKB-SubCell"/>
</dbReference>
<reference evidence="7 8" key="1">
    <citation type="submission" date="2020-04" db="EMBL/GenBank/DDBJ databases">
        <title>Vibrio sp. SM6, a novel species isolated from seawater.</title>
        <authorList>
            <person name="Wang X."/>
        </authorList>
    </citation>
    <scope>NUCLEOTIDE SEQUENCE [LARGE SCALE GENOMIC DNA]</scope>
    <source>
        <strain evidence="7 8">SM6</strain>
    </source>
</reference>